<dbReference type="Proteomes" id="UP000593566">
    <property type="component" value="Unassembled WGS sequence"/>
</dbReference>
<dbReference type="AlphaFoldDB" id="A0A8H6CIS7"/>
<evidence type="ECO:0000313" key="1">
    <source>
        <dbReference type="EMBL" id="KAF6223991.1"/>
    </source>
</evidence>
<organism evidence="1 2">
    <name type="scientific">Letharia lupina</name>
    <dbReference type="NCBI Taxonomy" id="560253"/>
    <lineage>
        <taxon>Eukaryota</taxon>
        <taxon>Fungi</taxon>
        <taxon>Dikarya</taxon>
        <taxon>Ascomycota</taxon>
        <taxon>Pezizomycotina</taxon>
        <taxon>Lecanoromycetes</taxon>
        <taxon>OSLEUM clade</taxon>
        <taxon>Lecanoromycetidae</taxon>
        <taxon>Lecanorales</taxon>
        <taxon>Lecanorineae</taxon>
        <taxon>Parmeliaceae</taxon>
        <taxon>Letharia</taxon>
    </lineage>
</organism>
<dbReference type="GeneID" id="59338955"/>
<protein>
    <submittedName>
        <fullName evidence="1">Uncharacterized protein</fullName>
    </submittedName>
</protein>
<accession>A0A8H6CIS7</accession>
<evidence type="ECO:0000313" key="2">
    <source>
        <dbReference type="Proteomes" id="UP000593566"/>
    </source>
</evidence>
<comment type="caution">
    <text evidence="1">The sequence shown here is derived from an EMBL/GenBank/DDBJ whole genome shotgun (WGS) entry which is preliminary data.</text>
</comment>
<sequence length="129" mass="14381">MVYNTPLSIVPIQHAGLLADRSLGFFLQHALGNLRAIELLAAELYLPEPLLILTPIFHKPKVPGIVRIMEDLEEGTFWLRSHSIEADLKGGEELVDVLRSDSDVNMKADAMKCVRVLDVGRHDARMPAE</sequence>
<reference evidence="1 2" key="1">
    <citation type="journal article" date="2020" name="Genomics">
        <title>Complete, high-quality genomes from long-read metagenomic sequencing of two wolf lichen thalli reveals enigmatic genome architecture.</title>
        <authorList>
            <person name="McKenzie S.K."/>
            <person name="Walston R.F."/>
            <person name="Allen J.L."/>
        </authorList>
    </citation>
    <scope>NUCLEOTIDE SEQUENCE [LARGE SCALE GENOMIC DNA]</scope>
    <source>
        <strain evidence="1">WasteWater1</strain>
    </source>
</reference>
<keyword evidence="2" id="KW-1185">Reference proteome</keyword>
<gene>
    <name evidence="1" type="ORF">HO133_010565</name>
</gene>
<dbReference type="EMBL" id="JACCJB010000009">
    <property type="protein sequence ID" value="KAF6223991.1"/>
    <property type="molecule type" value="Genomic_DNA"/>
</dbReference>
<name>A0A8H6CIS7_9LECA</name>
<dbReference type="RefSeq" id="XP_037153051.1">
    <property type="nucleotide sequence ID" value="XM_037301417.1"/>
</dbReference>
<proteinExistence type="predicted"/>